<evidence type="ECO:0000313" key="2">
    <source>
        <dbReference type="Proteomes" id="UP001384579"/>
    </source>
</evidence>
<accession>A0ABU8YKE8</accession>
<dbReference type="Gene3D" id="2.60.120.620">
    <property type="entry name" value="q2cbj1_9rhob like domain"/>
    <property type="match status" value="1"/>
</dbReference>
<name>A0ABU8YKE8_9CYAN</name>
<dbReference type="EMBL" id="JBBLXS010000075">
    <property type="protein sequence ID" value="MEK0184827.1"/>
    <property type="molecule type" value="Genomic_DNA"/>
</dbReference>
<evidence type="ECO:0008006" key="3">
    <source>
        <dbReference type="Google" id="ProtNLM"/>
    </source>
</evidence>
<organism evidence="1 2">
    <name type="scientific">Microcoleus anatoxicus PTRS2</name>
    <dbReference type="NCBI Taxonomy" id="2705321"/>
    <lineage>
        <taxon>Bacteria</taxon>
        <taxon>Bacillati</taxon>
        <taxon>Cyanobacteriota</taxon>
        <taxon>Cyanophyceae</taxon>
        <taxon>Oscillatoriophycideae</taxon>
        <taxon>Oscillatoriales</taxon>
        <taxon>Microcoleaceae</taxon>
        <taxon>Microcoleus</taxon>
        <taxon>Microcoleus anatoxicus</taxon>
    </lineage>
</organism>
<keyword evidence="2" id="KW-1185">Reference proteome</keyword>
<evidence type="ECO:0000313" key="1">
    <source>
        <dbReference type="EMBL" id="MEK0184827.1"/>
    </source>
</evidence>
<protein>
    <recommendedName>
        <fullName evidence="3">Fe2OG dioxygenase domain-containing protein</fullName>
    </recommendedName>
</protein>
<dbReference type="SUPFAM" id="SSF51197">
    <property type="entry name" value="Clavaminate synthase-like"/>
    <property type="match status" value="1"/>
</dbReference>
<dbReference type="Proteomes" id="UP001384579">
    <property type="component" value="Unassembled WGS sequence"/>
</dbReference>
<sequence>METIEILPKNECSELMGWCKNQGLEEEIFTGKKTCRTKKWWGFEAEFYFNRSHVFDRDPIESDPYLASLRDKYRPGSDSILLYRYEIGGEIGEHLDKQCFDPMVTLINLVDNLPNLFGEYPTTKFRWDRSNYELKNGEVVTFNSRVLHSVPKLKSARYSLQFRNIAK</sequence>
<comment type="caution">
    <text evidence="1">The sequence shown here is derived from an EMBL/GenBank/DDBJ whole genome shotgun (WGS) entry which is preliminary data.</text>
</comment>
<dbReference type="RefSeq" id="WP_340541377.1">
    <property type="nucleotide sequence ID" value="NZ_JBBLXS010000075.1"/>
</dbReference>
<proteinExistence type="predicted"/>
<reference evidence="1 2" key="1">
    <citation type="journal article" date="2020" name="Harmful Algae">
        <title>Molecular and morphological characterization of a novel dihydroanatoxin-a producing Microcoleus species (cyanobacteria) from the Russian River, California, USA.</title>
        <authorList>
            <person name="Conklin K.Y."/>
            <person name="Stancheva R."/>
            <person name="Otten T.G."/>
            <person name="Fadness R."/>
            <person name="Boyer G.L."/>
            <person name="Read B."/>
            <person name="Zhang X."/>
            <person name="Sheath R.G."/>
        </authorList>
    </citation>
    <scope>NUCLEOTIDE SEQUENCE [LARGE SCALE GENOMIC DNA]</scope>
    <source>
        <strain evidence="1 2">PTRS2</strain>
    </source>
</reference>
<gene>
    <name evidence="1" type="ORF">WMG39_08140</name>
</gene>